<dbReference type="EMBL" id="JAEHTE010000002">
    <property type="protein sequence ID" value="MBI6883238.1"/>
    <property type="molecule type" value="Genomic_DNA"/>
</dbReference>
<gene>
    <name evidence="1" type="ORF">JEU22_04870</name>
</gene>
<comment type="caution">
    <text evidence="1">The sequence shown here is derived from an EMBL/GenBank/DDBJ whole genome shotgun (WGS) entry which is preliminary data.</text>
</comment>
<dbReference type="AlphaFoldDB" id="A0A8I1JIQ8"/>
<reference evidence="1" key="1">
    <citation type="submission" date="2020-12" db="EMBL/GenBank/DDBJ databases">
        <title>Enhanced detection system for hospital associated transmission using whole genome sequencing surveillance.</title>
        <authorList>
            <person name="Harrison L.H."/>
            <person name="Van Tyne D."/>
            <person name="Marsh J.W."/>
            <person name="Griffith M.P."/>
            <person name="Snyder D.J."/>
            <person name="Cooper V.S."/>
            <person name="Mustapha M."/>
        </authorList>
    </citation>
    <scope>NUCLEOTIDE SEQUENCE</scope>
    <source>
        <strain evidence="1">PSB00042</strain>
    </source>
</reference>
<proteinExistence type="predicted"/>
<evidence type="ECO:0000313" key="1">
    <source>
        <dbReference type="EMBL" id="MBI6883238.1"/>
    </source>
</evidence>
<sequence length="484" mass="54226">MNFTGQDLLDIATLWYLQNGAVQIPEFSKVAGSNIYGGYYYSNDKHTILSKNADGISNAIREIPGSVIPLLAAVGLGFDSVSIAKIIKDHQIPLLEITGMAFDDPESTGIQRSGTDEFVTPVRLTIEAMRAFSTEMENWDVLSRNIRDNPHYRESVGIMHTNESMLWPINLISEHALKVMTPVEGKVYGVFNGFTNTASAPQTRDELPSGNPIEFLRRSGMLSEPVLRKQTGLFSMWEDLLFTANNDHRMQQEILHSLRMLQHKPTQDLVVRGLLSFSVDASDDVISGPEVFKSLRDVLGQSEEYTTVFESLVLKLNLIPITEYGDVKELEYMAGTPDLFDPLLDDKHTLVSRVAEELLARPSHHLGHSEYAALRKLSCMNLPAQKITFSPEKLVNHILDSMNTFVSPNNLECEDKRDIDTLASESVTAMAKLLVKHHDFDYQQLDHRSENSKLHLIKGGLDIRKFSGLGNRVKGQILDDQMGL</sequence>
<protein>
    <submittedName>
        <fullName evidence="1">Uncharacterized protein</fullName>
    </submittedName>
</protein>
<dbReference type="Proteomes" id="UP000637061">
    <property type="component" value="Unassembled WGS sequence"/>
</dbReference>
<accession>A0A8I1JIQ8</accession>
<dbReference type="RefSeq" id="WP_198746852.1">
    <property type="nucleotide sequence ID" value="NZ_JAEHTE010000002.1"/>
</dbReference>
<name>A0A8I1JIQ8_PSEPU</name>
<evidence type="ECO:0000313" key="2">
    <source>
        <dbReference type="Proteomes" id="UP000637061"/>
    </source>
</evidence>
<organism evidence="1 2">
    <name type="scientific">Pseudomonas putida</name>
    <name type="common">Arthrobacter siderocapsulatus</name>
    <dbReference type="NCBI Taxonomy" id="303"/>
    <lineage>
        <taxon>Bacteria</taxon>
        <taxon>Pseudomonadati</taxon>
        <taxon>Pseudomonadota</taxon>
        <taxon>Gammaproteobacteria</taxon>
        <taxon>Pseudomonadales</taxon>
        <taxon>Pseudomonadaceae</taxon>
        <taxon>Pseudomonas</taxon>
    </lineage>
</organism>